<dbReference type="EMBL" id="LAZR01016298">
    <property type="protein sequence ID" value="KKM05114.1"/>
    <property type="molecule type" value="Genomic_DNA"/>
</dbReference>
<name>A0A0F9H253_9ZZZZ</name>
<proteinExistence type="predicted"/>
<evidence type="ECO:0000313" key="1">
    <source>
        <dbReference type="EMBL" id="KKM05114.1"/>
    </source>
</evidence>
<gene>
    <name evidence="1" type="ORF">LCGC14_1757410</name>
</gene>
<reference evidence="1" key="1">
    <citation type="journal article" date="2015" name="Nature">
        <title>Complex archaea that bridge the gap between prokaryotes and eukaryotes.</title>
        <authorList>
            <person name="Spang A."/>
            <person name="Saw J.H."/>
            <person name="Jorgensen S.L."/>
            <person name="Zaremba-Niedzwiedzka K."/>
            <person name="Martijn J."/>
            <person name="Lind A.E."/>
            <person name="van Eijk R."/>
            <person name="Schleper C."/>
            <person name="Guy L."/>
            <person name="Ettema T.J."/>
        </authorList>
    </citation>
    <scope>NUCLEOTIDE SEQUENCE</scope>
</reference>
<organism evidence="1">
    <name type="scientific">marine sediment metagenome</name>
    <dbReference type="NCBI Taxonomy" id="412755"/>
    <lineage>
        <taxon>unclassified sequences</taxon>
        <taxon>metagenomes</taxon>
        <taxon>ecological metagenomes</taxon>
    </lineage>
</organism>
<dbReference type="AlphaFoldDB" id="A0A0F9H253"/>
<protein>
    <submittedName>
        <fullName evidence="1">Uncharacterized protein</fullName>
    </submittedName>
</protein>
<sequence>MAAAIAFLAGGSGHPTDITGSGLGFFGASFGTSVQVGQYQTTTFITNGAGSVNGGTSTNGKYPGNSSGVVIDGGSEVQLSGVPVTSGSMNIRFTFDTVVTTQNAELRIFDRVDKDNDASGVTTQASQLVNGGSGVEANGNASGTNTGWASLNGSGTTMVLLNSPGSGGLSPSGASTDDTRHDWYVMLSASPDSIGSKTEYGIFVELEYL</sequence>
<comment type="caution">
    <text evidence="1">The sequence shown here is derived from an EMBL/GenBank/DDBJ whole genome shotgun (WGS) entry which is preliminary data.</text>
</comment>
<accession>A0A0F9H253</accession>